<reference evidence="2" key="2">
    <citation type="submission" date="2021-09" db="EMBL/GenBank/DDBJ databases">
        <authorList>
            <person name="Jia N."/>
            <person name="Wang J."/>
            <person name="Shi W."/>
            <person name="Du L."/>
            <person name="Sun Y."/>
            <person name="Zhan W."/>
            <person name="Jiang J."/>
            <person name="Wang Q."/>
            <person name="Zhang B."/>
            <person name="Ji P."/>
            <person name="Sakyi L.B."/>
            <person name="Cui X."/>
            <person name="Yuan T."/>
            <person name="Jiang B."/>
            <person name="Yang W."/>
            <person name="Lam T.T.-Y."/>
            <person name="Chang Q."/>
            <person name="Ding S."/>
            <person name="Wang X."/>
            <person name="Zhu J."/>
            <person name="Ruan X."/>
            <person name="Zhao L."/>
            <person name="Wei J."/>
            <person name="Que T."/>
            <person name="Du C."/>
            <person name="Cheng J."/>
            <person name="Dai P."/>
            <person name="Han X."/>
            <person name="Huang E."/>
            <person name="Gao Y."/>
            <person name="Liu J."/>
            <person name="Shao H."/>
            <person name="Ye R."/>
            <person name="Li L."/>
            <person name="Wei W."/>
            <person name="Wang X."/>
            <person name="Wang C."/>
            <person name="Huo Q."/>
            <person name="Li W."/>
            <person name="Guo W."/>
            <person name="Chen H."/>
            <person name="Chen S."/>
            <person name="Zhou L."/>
            <person name="Zhou L."/>
            <person name="Ni X."/>
            <person name="Tian J."/>
            <person name="Zhou Y."/>
            <person name="Sheng Y."/>
            <person name="Liu T."/>
            <person name="Pan Y."/>
            <person name="Xia L."/>
            <person name="Li J."/>
            <person name="Zhao F."/>
            <person name="Cao W."/>
        </authorList>
    </citation>
    <scope>NUCLEOTIDE SEQUENCE</scope>
    <source>
        <strain evidence="2">Rsan-2018</strain>
        <tissue evidence="2">Larvae</tissue>
    </source>
</reference>
<accession>A0A9D4PG39</accession>
<evidence type="ECO:0000313" key="3">
    <source>
        <dbReference type="Proteomes" id="UP000821837"/>
    </source>
</evidence>
<dbReference type="VEuPathDB" id="VectorBase:RSAN_053330"/>
<dbReference type="EMBL" id="JABSTV010001254">
    <property type="protein sequence ID" value="KAH7940019.1"/>
    <property type="molecule type" value="Genomic_DNA"/>
</dbReference>
<reference evidence="2" key="1">
    <citation type="journal article" date="2020" name="Cell">
        <title>Large-Scale Comparative Analyses of Tick Genomes Elucidate Their Genetic Diversity and Vector Capacities.</title>
        <authorList>
            <consortium name="Tick Genome and Microbiome Consortium (TIGMIC)"/>
            <person name="Jia N."/>
            <person name="Wang J."/>
            <person name="Shi W."/>
            <person name="Du L."/>
            <person name="Sun Y."/>
            <person name="Zhan W."/>
            <person name="Jiang J.F."/>
            <person name="Wang Q."/>
            <person name="Zhang B."/>
            <person name="Ji P."/>
            <person name="Bell-Sakyi L."/>
            <person name="Cui X.M."/>
            <person name="Yuan T.T."/>
            <person name="Jiang B.G."/>
            <person name="Yang W.F."/>
            <person name="Lam T.T."/>
            <person name="Chang Q.C."/>
            <person name="Ding S.J."/>
            <person name="Wang X.J."/>
            <person name="Zhu J.G."/>
            <person name="Ruan X.D."/>
            <person name="Zhao L."/>
            <person name="Wei J.T."/>
            <person name="Ye R.Z."/>
            <person name="Que T.C."/>
            <person name="Du C.H."/>
            <person name="Zhou Y.H."/>
            <person name="Cheng J.X."/>
            <person name="Dai P.F."/>
            <person name="Guo W.B."/>
            <person name="Han X.H."/>
            <person name="Huang E.J."/>
            <person name="Li L.F."/>
            <person name="Wei W."/>
            <person name="Gao Y.C."/>
            <person name="Liu J.Z."/>
            <person name="Shao H.Z."/>
            <person name="Wang X."/>
            <person name="Wang C.C."/>
            <person name="Yang T.C."/>
            <person name="Huo Q.B."/>
            <person name="Li W."/>
            <person name="Chen H.Y."/>
            <person name="Chen S.E."/>
            <person name="Zhou L.G."/>
            <person name="Ni X.B."/>
            <person name="Tian J.H."/>
            <person name="Sheng Y."/>
            <person name="Liu T."/>
            <person name="Pan Y.S."/>
            <person name="Xia L.Y."/>
            <person name="Li J."/>
            <person name="Zhao F."/>
            <person name="Cao W.C."/>
        </authorList>
    </citation>
    <scope>NUCLEOTIDE SEQUENCE</scope>
    <source>
        <strain evidence="2">Rsan-2018</strain>
    </source>
</reference>
<protein>
    <submittedName>
        <fullName evidence="2">Uncharacterized protein</fullName>
    </submittedName>
</protein>
<proteinExistence type="predicted"/>
<feature type="region of interest" description="Disordered" evidence="1">
    <location>
        <begin position="39"/>
        <end position="77"/>
    </location>
</feature>
<feature type="compositionally biased region" description="Low complexity" evidence="1">
    <location>
        <begin position="49"/>
        <end position="61"/>
    </location>
</feature>
<evidence type="ECO:0000313" key="2">
    <source>
        <dbReference type="EMBL" id="KAH7940019.1"/>
    </source>
</evidence>
<organism evidence="2 3">
    <name type="scientific">Rhipicephalus sanguineus</name>
    <name type="common">Brown dog tick</name>
    <name type="synonym">Ixodes sanguineus</name>
    <dbReference type="NCBI Taxonomy" id="34632"/>
    <lineage>
        <taxon>Eukaryota</taxon>
        <taxon>Metazoa</taxon>
        <taxon>Ecdysozoa</taxon>
        <taxon>Arthropoda</taxon>
        <taxon>Chelicerata</taxon>
        <taxon>Arachnida</taxon>
        <taxon>Acari</taxon>
        <taxon>Parasitiformes</taxon>
        <taxon>Ixodida</taxon>
        <taxon>Ixodoidea</taxon>
        <taxon>Ixodidae</taxon>
        <taxon>Rhipicephalinae</taxon>
        <taxon>Rhipicephalus</taxon>
        <taxon>Rhipicephalus</taxon>
    </lineage>
</organism>
<sequence>MGRRKIYLTEEDRRRHQRERRLELYASFTEEELKRRKELARERKARDTGAGCERAPAAATARSRRGSRGARAKGTESYEDSVHLMEAFGLSKPHFYRRLKADAVPTVFKELSRLPQARGKTIKRKAEHRLGAVTERILPLVPLRQKASAGADRTPQCTLPRPELIAGAVERTLQFAPPSERASANAGNNVLPKLITAKRALQFVSPKRKLVTKAKRAQE</sequence>
<gene>
    <name evidence="2" type="ORF">HPB52_020281</name>
</gene>
<evidence type="ECO:0000256" key="1">
    <source>
        <dbReference type="SAM" id="MobiDB-lite"/>
    </source>
</evidence>
<comment type="caution">
    <text evidence="2">The sequence shown here is derived from an EMBL/GenBank/DDBJ whole genome shotgun (WGS) entry which is preliminary data.</text>
</comment>
<dbReference type="Proteomes" id="UP000821837">
    <property type="component" value="Chromosome 8"/>
</dbReference>
<dbReference type="AlphaFoldDB" id="A0A9D4PG39"/>
<keyword evidence="3" id="KW-1185">Reference proteome</keyword>
<name>A0A9D4PG39_RHISA</name>
<feature type="compositionally biased region" description="Basic residues" evidence="1">
    <location>
        <begin position="62"/>
        <end position="71"/>
    </location>
</feature>